<protein>
    <submittedName>
        <fullName evidence="1">Uncharacterized protein</fullName>
    </submittedName>
</protein>
<accession>A0A7U9DL14</accession>
<gene>
    <name evidence="1" type="ORF">SLI_0148</name>
</gene>
<dbReference type="EMBL" id="CM001889">
    <property type="protein sequence ID" value="EOY44867.1"/>
    <property type="molecule type" value="Genomic_DNA"/>
</dbReference>
<sequence length="86" mass="8987">MVRKKAVLVDLRHHLVDAGLPAVPHVPGVGVGAVEAAQGQPLVKRTNRVPGPSTPVDRSQEWIRPVTVPGAVVGSMVLTAIRGRCG</sequence>
<evidence type="ECO:0000313" key="2">
    <source>
        <dbReference type="Proteomes" id="UP000014062"/>
    </source>
</evidence>
<proteinExistence type="predicted"/>
<organism evidence="1 2">
    <name type="scientific">Streptomyces lividans 1326</name>
    <dbReference type="NCBI Taxonomy" id="1200984"/>
    <lineage>
        <taxon>Bacteria</taxon>
        <taxon>Bacillati</taxon>
        <taxon>Actinomycetota</taxon>
        <taxon>Actinomycetes</taxon>
        <taxon>Kitasatosporales</taxon>
        <taxon>Streptomycetaceae</taxon>
        <taxon>Streptomyces</taxon>
    </lineage>
</organism>
<dbReference type="AlphaFoldDB" id="A0A7U9DL14"/>
<dbReference type="Proteomes" id="UP000014062">
    <property type="component" value="Chromosome"/>
</dbReference>
<name>A0A7U9DL14_STRLI</name>
<evidence type="ECO:0000313" key="1">
    <source>
        <dbReference type="EMBL" id="EOY44867.1"/>
    </source>
</evidence>
<reference evidence="2" key="1">
    <citation type="journal article" date="2013" name="Genome Biol. Evol.">
        <title>The genome sequence of Streptomyces lividans 66 reveals a novel tRNA-dependent peptide biosynthetic system within a metal-related genomic island.</title>
        <authorList>
            <person name="Cruz-Morales P."/>
            <person name="Vijgenboom E."/>
            <person name="Iruegas-Bocardo F."/>
            <person name="Girard G."/>
            <person name="Yanez-Guerra L.A."/>
            <person name="Ramos-Aboites H.E."/>
            <person name="Pernodet J.L."/>
            <person name="Anne J."/>
            <person name="van Wezel G.P."/>
            <person name="Barona-Gomez F."/>
        </authorList>
    </citation>
    <scope>NUCLEOTIDE SEQUENCE [LARGE SCALE GENOMIC DNA]</scope>
    <source>
        <strain evidence="2">1326</strain>
    </source>
</reference>